<dbReference type="AlphaFoldDB" id="A0AAD2FPC5"/>
<accession>A0AAD2FPC5</accession>
<evidence type="ECO:0000256" key="1">
    <source>
        <dbReference type="SAM" id="MobiDB-lite"/>
    </source>
</evidence>
<reference evidence="2" key="1">
    <citation type="submission" date="2023-08" db="EMBL/GenBank/DDBJ databases">
        <authorList>
            <person name="Audoor S."/>
            <person name="Bilcke G."/>
        </authorList>
    </citation>
    <scope>NUCLEOTIDE SEQUENCE</scope>
</reference>
<dbReference type="EMBL" id="CAKOGP040001747">
    <property type="protein sequence ID" value="CAJ1948473.1"/>
    <property type="molecule type" value="Genomic_DNA"/>
</dbReference>
<comment type="caution">
    <text evidence="2">The sequence shown here is derived from an EMBL/GenBank/DDBJ whole genome shotgun (WGS) entry which is preliminary data.</text>
</comment>
<gene>
    <name evidence="2" type="ORF">CYCCA115_LOCUS11634</name>
</gene>
<name>A0AAD2FPC5_9STRA</name>
<organism evidence="2 3">
    <name type="scientific">Cylindrotheca closterium</name>
    <dbReference type="NCBI Taxonomy" id="2856"/>
    <lineage>
        <taxon>Eukaryota</taxon>
        <taxon>Sar</taxon>
        <taxon>Stramenopiles</taxon>
        <taxon>Ochrophyta</taxon>
        <taxon>Bacillariophyta</taxon>
        <taxon>Bacillariophyceae</taxon>
        <taxon>Bacillariophycidae</taxon>
        <taxon>Bacillariales</taxon>
        <taxon>Bacillariaceae</taxon>
        <taxon>Cylindrotheca</taxon>
    </lineage>
</organism>
<evidence type="ECO:0000313" key="2">
    <source>
        <dbReference type="EMBL" id="CAJ1948473.1"/>
    </source>
</evidence>
<feature type="compositionally biased region" description="Polar residues" evidence="1">
    <location>
        <begin position="13"/>
        <end position="29"/>
    </location>
</feature>
<protein>
    <submittedName>
        <fullName evidence="2">Uncharacterized protein</fullName>
    </submittedName>
</protein>
<dbReference type="Proteomes" id="UP001295423">
    <property type="component" value="Unassembled WGS sequence"/>
</dbReference>
<feature type="compositionally biased region" description="Basic and acidic residues" evidence="1">
    <location>
        <begin position="30"/>
        <end position="58"/>
    </location>
</feature>
<evidence type="ECO:0000313" key="3">
    <source>
        <dbReference type="Proteomes" id="UP001295423"/>
    </source>
</evidence>
<sequence length="150" mass="17005">MSPSSNSKDHGQFSVNDADNSSYCDNHSVSGDDRQEERRLTNSTSDDRQERPTTHDLPMEFISADRWTNKNTTRPTTCNDITAQRMIPLVRPPPSSLFCMMSSAPKRLRYDASPEERIEYSKSIIDEALGIIHGRKDDKLASNATMPQRQ</sequence>
<keyword evidence="3" id="KW-1185">Reference proteome</keyword>
<proteinExistence type="predicted"/>
<feature type="region of interest" description="Disordered" evidence="1">
    <location>
        <begin position="1"/>
        <end position="77"/>
    </location>
</feature>